<keyword evidence="2" id="KW-1185">Reference proteome</keyword>
<organism evidence="1 2">
    <name type="scientific">Ooceraea biroi</name>
    <name type="common">Clonal raider ant</name>
    <name type="synonym">Cerapachys biroi</name>
    <dbReference type="NCBI Taxonomy" id="2015173"/>
    <lineage>
        <taxon>Eukaryota</taxon>
        <taxon>Metazoa</taxon>
        <taxon>Ecdysozoa</taxon>
        <taxon>Arthropoda</taxon>
        <taxon>Hexapoda</taxon>
        <taxon>Insecta</taxon>
        <taxon>Pterygota</taxon>
        <taxon>Neoptera</taxon>
        <taxon>Endopterygota</taxon>
        <taxon>Hymenoptera</taxon>
        <taxon>Apocrita</taxon>
        <taxon>Aculeata</taxon>
        <taxon>Formicoidea</taxon>
        <taxon>Formicidae</taxon>
        <taxon>Dorylinae</taxon>
        <taxon>Ooceraea</taxon>
    </lineage>
</organism>
<accession>A0A026WKY6</accession>
<protein>
    <submittedName>
        <fullName evidence="1">Uncharacterized protein</fullName>
    </submittedName>
</protein>
<dbReference type="Proteomes" id="UP000053097">
    <property type="component" value="Unassembled WGS sequence"/>
</dbReference>
<name>A0A026WKY6_OOCBI</name>
<proteinExistence type="predicted"/>
<gene>
    <name evidence="1" type="ORF">X777_02321</name>
</gene>
<evidence type="ECO:0000313" key="1">
    <source>
        <dbReference type="EMBL" id="EZA56717.1"/>
    </source>
</evidence>
<dbReference type="AlphaFoldDB" id="A0A026WKY6"/>
<reference evidence="1 2" key="1">
    <citation type="journal article" date="2014" name="Curr. Biol.">
        <title>The genome of the clonal raider ant Cerapachys biroi.</title>
        <authorList>
            <person name="Oxley P.R."/>
            <person name="Ji L."/>
            <person name="Fetter-Pruneda I."/>
            <person name="McKenzie S.K."/>
            <person name="Li C."/>
            <person name="Hu H."/>
            <person name="Zhang G."/>
            <person name="Kronauer D.J."/>
        </authorList>
    </citation>
    <scope>NUCLEOTIDE SEQUENCE [LARGE SCALE GENOMIC DNA]</scope>
</reference>
<dbReference type="EMBL" id="KK107159">
    <property type="protein sequence ID" value="EZA56717.1"/>
    <property type="molecule type" value="Genomic_DNA"/>
</dbReference>
<evidence type="ECO:0000313" key="2">
    <source>
        <dbReference type="Proteomes" id="UP000053097"/>
    </source>
</evidence>
<sequence length="84" mass="9417">MGTFGPPREDAEVKRQRITGVIARNLFIAAPRGLLARERQIGQFNADLIDADATPIIKKRFIANQFDYSCSALHAPLLNRAPRR</sequence>